<name>A0A2L2T7I3_9HYPO</name>
<reference evidence="2" key="1">
    <citation type="submission" date="2014-10" db="EMBL/GenBank/DDBJ databases">
        <authorList>
            <person name="King R."/>
        </authorList>
    </citation>
    <scope>NUCLEOTIDE SEQUENCE [LARGE SCALE GENOMIC DNA]</scope>
    <source>
        <strain evidence="2">A3/5</strain>
    </source>
</reference>
<dbReference type="Proteomes" id="UP000245910">
    <property type="component" value="Chromosome I"/>
</dbReference>
<protein>
    <submittedName>
        <fullName evidence="1">Uncharacterized protein</fullName>
    </submittedName>
</protein>
<dbReference type="AlphaFoldDB" id="A0A2L2T7I3"/>
<organism evidence="1 2">
    <name type="scientific">Fusarium venenatum</name>
    <dbReference type="NCBI Taxonomy" id="56646"/>
    <lineage>
        <taxon>Eukaryota</taxon>
        <taxon>Fungi</taxon>
        <taxon>Dikarya</taxon>
        <taxon>Ascomycota</taxon>
        <taxon>Pezizomycotina</taxon>
        <taxon>Sordariomycetes</taxon>
        <taxon>Hypocreomycetidae</taxon>
        <taxon>Hypocreales</taxon>
        <taxon>Nectriaceae</taxon>
        <taxon>Fusarium</taxon>
    </lineage>
</organism>
<keyword evidence="2" id="KW-1185">Reference proteome</keyword>
<sequence length="124" mass="13887">MGDPNCRILQQAAMPCISQERQNVTVVNESLTPPAICCNPSFDHGEGKKGKEKASNGRADLIPMQFTVVQRILTLTRDTTPVCSPRWKSPWKQCWSPMYFRACMSLQGWGSRNRETHIGAAVVH</sequence>
<accession>A0A2L2T7I3</accession>
<proteinExistence type="predicted"/>
<evidence type="ECO:0000313" key="1">
    <source>
        <dbReference type="EMBL" id="CEI66812.1"/>
    </source>
</evidence>
<evidence type="ECO:0000313" key="2">
    <source>
        <dbReference type="Proteomes" id="UP000245910"/>
    </source>
</evidence>
<dbReference type="EMBL" id="LN649229">
    <property type="protein sequence ID" value="CEI66812.1"/>
    <property type="molecule type" value="Genomic_DNA"/>
</dbReference>